<keyword evidence="3" id="KW-1185">Reference proteome</keyword>
<feature type="compositionally biased region" description="Pro residues" evidence="1">
    <location>
        <begin position="35"/>
        <end position="69"/>
    </location>
</feature>
<evidence type="ECO:0000313" key="3">
    <source>
        <dbReference type="Proteomes" id="UP000747110"/>
    </source>
</evidence>
<organism evidence="2 3">
    <name type="scientific">Volvox reticuliferus</name>
    <dbReference type="NCBI Taxonomy" id="1737510"/>
    <lineage>
        <taxon>Eukaryota</taxon>
        <taxon>Viridiplantae</taxon>
        <taxon>Chlorophyta</taxon>
        <taxon>core chlorophytes</taxon>
        <taxon>Chlorophyceae</taxon>
        <taxon>CS clade</taxon>
        <taxon>Chlamydomonadales</taxon>
        <taxon>Volvocaceae</taxon>
        <taxon>Volvox</taxon>
    </lineage>
</organism>
<feature type="non-terminal residue" evidence="2">
    <location>
        <position position="1"/>
    </location>
</feature>
<sequence>AATEAAAALPREDTKPSPSNSRPSRSSPSPSAKGKPPPPSSPMPPSPFPPRSPAQPPPSPPSPPPPRPPSTFAEYNVVGGIPISLRSIEEFPWSLSPLPSMDLRAVFLIRVRATDTMVNFSVPMYSQKMYSKAWEPIDHWVTLPPDMFHAPAVSGFGGNRIAIYVLSSLIT</sequence>
<proteinExistence type="predicted"/>
<dbReference type="EMBL" id="BNCP01000022">
    <property type="protein sequence ID" value="GIL81592.1"/>
    <property type="molecule type" value="Genomic_DNA"/>
</dbReference>
<dbReference type="OrthoDB" id="10429441at2759"/>
<dbReference type="AlphaFoldDB" id="A0A8J4CIC5"/>
<gene>
    <name evidence="2" type="ORF">Vretifemale_10593</name>
</gene>
<evidence type="ECO:0000313" key="2">
    <source>
        <dbReference type="EMBL" id="GIL81592.1"/>
    </source>
</evidence>
<feature type="non-terminal residue" evidence="2">
    <location>
        <position position="171"/>
    </location>
</feature>
<feature type="region of interest" description="Disordered" evidence="1">
    <location>
        <begin position="1"/>
        <end position="73"/>
    </location>
</feature>
<dbReference type="Proteomes" id="UP000747110">
    <property type="component" value="Unassembled WGS sequence"/>
</dbReference>
<comment type="caution">
    <text evidence="2">The sequence shown here is derived from an EMBL/GenBank/DDBJ whole genome shotgun (WGS) entry which is preliminary data.</text>
</comment>
<accession>A0A8J4CIC5</accession>
<evidence type="ECO:0000256" key="1">
    <source>
        <dbReference type="SAM" id="MobiDB-lite"/>
    </source>
</evidence>
<name>A0A8J4CIC5_9CHLO</name>
<reference evidence="2" key="1">
    <citation type="journal article" date="2021" name="Proc. Natl. Acad. Sci. U.S.A.">
        <title>Three genomes in the algal genus Volvox reveal the fate of a haploid sex-determining region after a transition to homothallism.</title>
        <authorList>
            <person name="Yamamoto K."/>
            <person name="Hamaji T."/>
            <person name="Kawai-Toyooka H."/>
            <person name="Matsuzaki R."/>
            <person name="Takahashi F."/>
            <person name="Nishimura Y."/>
            <person name="Kawachi M."/>
            <person name="Noguchi H."/>
            <person name="Minakuchi Y."/>
            <person name="Umen J.G."/>
            <person name="Toyoda A."/>
            <person name="Nozaki H."/>
        </authorList>
    </citation>
    <scope>NUCLEOTIDE SEQUENCE</scope>
    <source>
        <strain evidence="2">NIES-3786</strain>
    </source>
</reference>
<protein>
    <submittedName>
        <fullName evidence="2">Uncharacterized protein</fullName>
    </submittedName>
</protein>
<feature type="compositionally biased region" description="Low complexity" evidence="1">
    <location>
        <begin position="16"/>
        <end position="34"/>
    </location>
</feature>